<evidence type="ECO:0000256" key="12">
    <source>
        <dbReference type="HAMAP-Rule" id="MF_00303"/>
    </source>
</evidence>
<evidence type="ECO:0000259" key="15">
    <source>
        <dbReference type="PROSITE" id="PS50059"/>
    </source>
</evidence>
<dbReference type="InterPro" id="IPR027304">
    <property type="entry name" value="Trigger_fact/SurA_dom_sf"/>
</dbReference>
<keyword evidence="5 12" id="KW-0132">Cell division</keyword>
<comment type="domain">
    <text evidence="12">Consists of 3 domains; the N-terminus binds the ribosome, the middle domain has PPIase activity, while the C-terminus has intrinsic chaperone activity on its own.</text>
</comment>
<dbReference type="InterPro" id="IPR001179">
    <property type="entry name" value="PPIase_FKBP_dom"/>
</dbReference>
<evidence type="ECO:0000256" key="11">
    <source>
        <dbReference type="ARBA" id="ARBA00029986"/>
    </source>
</evidence>
<evidence type="ECO:0000256" key="14">
    <source>
        <dbReference type="RuleBase" id="RU003914"/>
    </source>
</evidence>
<dbReference type="OrthoDB" id="9767721at2"/>
<dbReference type="NCBIfam" id="TIGR00115">
    <property type="entry name" value="tig"/>
    <property type="match status" value="1"/>
</dbReference>
<dbReference type="AlphaFoldDB" id="A0A327JSW8"/>
<dbReference type="EC" id="5.2.1.8" evidence="3 12"/>
<feature type="domain" description="PPIase FKBP-type" evidence="15">
    <location>
        <begin position="169"/>
        <end position="229"/>
    </location>
</feature>
<dbReference type="HAMAP" id="MF_00303">
    <property type="entry name" value="Trigger_factor_Tig"/>
    <property type="match status" value="1"/>
</dbReference>
<evidence type="ECO:0000256" key="2">
    <source>
        <dbReference type="ARBA" id="ARBA00005464"/>
    </source>
</evidence>
<dbReference type="EMBL" id="NPEV01000005">
    <property type="protein sequence ID" value="RAI29151.1"/>
    <property type="molecule type" value="Genomic_DNA"/>
</dbReference>
<keyword evidence="8 12" id="KW-0413">Isomerase</keyword>
<evidence type="ECO:0000256" key="1">
    <source>
        <dbReference type="ARBA" id="ARBA00000971"/>
    </source>
</evidence>
<dbReference type="InterPro" id="IPR037041">
    <property type="entry name" value="Trigger_fac_C_sf"/>
</dbReference>
<dbReference type="PROSITE" id="PS50059">
    <property type="entry name" value="FKBP_PPIASE"/>
    <property type="match status" value="1"/>
</dbReference>
<dbReference type="InterPro" id="IPR008880">
    <property type="entry name" value="Trigger_fac_C"/>
</dbReference>
<evidence type="ECO:0000256" key="7">
    <source>
        <dbReference type="ARBA" id="ARBA00023186"/>
    </source>
</evidence>
<dbReference type="Gene3D" id="3.30.70.1050">
    <property type="entry name" value="Trigger factor ribosome-binding domain"/>
    <property type="match status" value="1"/>
</dbReference>
<dbReference type="Pfam" id="PF05698">
    <property type="entry name" value="Trigger_C"/>
    <property type="match status" value="1"/>
</dbReference>
<dbReference type="GO" id="GO:0003755">
    <property type="term" value="F:peptidyl-prolyl cis-trans isomerase activity"/>
    <property type="evidence" value="ECO:0007669"/>
    <property type="project" value="UniProtKB-UniRule"/>
</dbReference>
<evidence type="ECO:0000256" key="4">
    <source>
        <dbReference type="ARBA" id="ARBA00016902"/>
    </source>
</evidence>
<dbReference type="GO" id="GO:0044183">
    <property type="term" value="F:protein folding chaperone"/>
    <property type="evidence" value="ECO:0007669"/>
    <property type="project" value="TreeGrafter"/>
</dbReference>
<dbReference type="GO" id="GO:0043335">
    <property type="term" value="P:protein unfolding"/>
    <property type="evidence" value="ECO:0007669"/>
    <property type="project" value="TreeGrafter"/>
</dbReference>
<gene>
    <name evidence="12" type="primary">tig</name>
    <name evidence="16" type="ORF">CH339_04105</name>
</gene>
<name>A0A327JSW8_9HYPH</name>
<evidence type="ECO:0000313" key="17">
    <source>
        <dbReference type="Proteomes" id="UP000249299"/>
    </source>
</evidence>
<dbReference type="InterPro" id="IPR036611">
    <property type="entry name" value="Trigger_fac_ribosome-bd_sf"/>
</dbReference>
<comment type="subcellular location">
    <subcellularLocation>
        <location evidence="12">Cytoplasm</location>
    </subcellularLocation>
    <text evidence="12">About half TF is bound to the ribosome near the polypeptide exit tunnel while the other half is free in the cytoplasm.</text>
</comment>
<keyword evidence="12" id="KW-0963">Cytoplasm</keyword>
<evidence type="ECO:0000256" key="5">
    <source>
        <dbReference type="ARBA" id="ARBA00022618"/>
    </source>
</evidence>
<dbReference type="Pfam" id="PF00254">
    <property type="entry name" value="FKBP_C"/>
    <property type="match status" value="1"/>
</dbReference>
<reference evidence="16 17" key="1">
    <citation type="submission" date="2017-07" db="EMBL/GenBank/DDBJ databases">
        <title>Draft Genome Sequences of Select Purple Nonsulfur Bacteria.</title>
        <authorList>
            <person name="Lasarre B."/>
            <person name="Mckinlay J.B."/>
        </authorList>
    </citation>
    <scope>NUCLEOTIDE SEQUENCE [LARGE SCALE GENOMIC DNA]</scope>
    <source>
        <strain evidence="16 17">DSM 11290</strain>
    </source>
</reference>
<keyword evidence="17" id="KW-1185">Reference proteome</keyword>
<dbReference type="SUPFAM" id="SSF102735">
    <property type="entry name" value="Trigger factor ribosome-binding domain"/>
    <property type="match status" value="1"/>
</dbReference>
<dbReference type="PANTHER" id="PTHR30560">
    <property type="entry name" value="TRIGGER FACTOR CHAPERONE AND PEPTIDYL-PROLYL CIS/TRANS ISOMERASE"/>
    <property type="match status" value="1"/>
</dbReference>
<dbReference type="Proteomes" id="UP000249299">
    <property type="component" value="Unassembled WGS sequence"/>
</dbReference>
<dbReference type="InterPro" id="IPR005215">
    <property type="entry name" value="Trig_fac"/>
</dbReference>
<keyword evidence="6 12" id="KW-0697">Rotamase</keyword>
<comment type="catalytic activity">
    <reaction evidence="1 12 13">
        <text>[protein]-peptidylproline (omega=180) = [protein]-peptidylproline (omega=0)</text>
        <dbReference type="Rhea" id="RHEA:16237"/>
        <dbReference type="Rhea" id="RHEA-COMP:10747"/>
        <dbReference type="Rhea" id="RHEA-COMP:10748"/>
        <dbReference type="ChEBI" id="CHEBI:83833"/>
        <dbReference type="ChEBI" id="CHEBI:83834"/>
        <dbReference type="EC" id="5.2.1.8"/>
    </reaction>
</comment>
<accession>A0A327JSW8</accession>
<evidence type="ECO:0000256" key="10">
    <source>
        <dbReference type="ARBA" id="ARBA00024849"/>
    </source>
</evidence>
<dbReference type="FunFam" id="3.10.50.40:FF:000001">
    <property type="entry name" value="Trigger factor"/>
    <property type="match status" value="1"/>
</dbReference>
<keyword evidence="7 12" id="KW-0143">Chaperone</keyword>
<dbReference type="Gene3D" id="3.10.50.40">
    <property type="match status" value="1"/>
</dbReference>
<dbReference type="InterPro" id="IPR046357">
    <property type="entry name" value="PPIase_dom_sf"/>
</dbReference>
<dbReference type="SUPFAM" id="SSF54534">
    <property type="entry name" value="FKBP-like"/>
    <property type="match status" value="1"/>
</dbReference>
<dbReference type="GO" id="GO:0015031">
    <property type="term" value="P:protein transport"/>
    <property type="evidence" value="ECO:0007669"/>
    <property type="project" value="UniProtKB-UniRule"/>
</dbReference>
<dbReference type="Pfam" id="PF05697">
    <property type="entry name" value="Trigger_N"/>
    <property type="match status" value="1"/>
</dbReference>
<keyword evidence="9 12" id="KW-0131">Cell cycle</keyword>
<comment type="function">
    <text evidence="10 12">Involved in protein export. Acts as a chaperone by maintaining the newly synthesized protein in an open conformation. Functions as a peptidyl-prolyl cis-trans isomerase.</text>
</comment>
<evidence type="ECO:0000256" key="9">
    <source>
        <dbReference type="ARBA" id="ARBA00023306"/>
    </source>
</evidence>
<organism evidence="16 17">
    <name type="scientific">Rhodobium orientis</name>
    <dbReference type="NCBI Taxonomy" id="34017"/>
    <lineage>
        <taxon>Bacteria</taxon>
        <taxon>Pseudomonadati</taxon>
        <taxon>Pseudomonadota</taxon>
        <taxon>Alphaproteobacteria</taxon>
        <taxon>Hyphomicrobiales</taxon>
        <taxon>Rhodobiaceae</taxon>
        <taxon>Rhodobium</taxon>
    </lineage>
</organism>
<dbReference type="SUPFAM" id="SSF109998">
    <property type="entry name" value="Triger factor/SurA peptide-binding domain-like"/>
    <property type="match status" value="1"/>
</dbReference>
<sequence>MQINETLNEGLKRELSVVVPADELDSRLVKYLDDLKDRVRLPGFRPGKVPLAHLKRVYGTEAMKEIVNETITETIRSSIDGKDEKPAFQPDVDVENETLDNVLKGDGDLTFKIKYEVLPEFELGDFKSINIERPVAEVTDEEVEARVRQIAEGNQTFAPREEGASAEDGDRVTMSYVGKLDGEAFEGGSDENGQIVLGSGRFIPGFEEQIVGAKVGDEKTIKVTFPEEYPAEHLAGKETEFDIVIKEVAAPEEVVLDDAFASRFGIESMDKLNETVKQQIENEFAGESRQKVKRQLLDKLDALHKFELPPTLLESEFEQIWNQLTDNMAQAKHSFEDEDTTEEKAREEYMTIAERRVRLGLVLSEIGERNEIKVTEEEMQRALYEKVSQFPGQEKQVVEYYQQNPTAMASLRAPIYEDKVIDYLLELAEVEEKTVTKDELFAEDEDDAKK</sequence>
<dbReference type="PIRSF" id="PIRSF003095">
    <property type="entry name" value="Trigger_factor"/>
    <property type="match status" value="1"/>
</dbReference>
<comment type="similarity">
    <text evidence="2 12 14">Belongs to the FKBP-type PPIase family. Tig subfamily.</text>
</comment>
<dbReference type="PANTHER" id="PTHR30560:SF3">
    <property type="entry name" value="TRIGGER FACTOR-LIKE PROTEIN TIG, CHLOROPLASTIC"/>
    <property type="match status" value="1"/>
</dbReference>
<dbReference type="GO" id="GO:0051083">
    <property type="term" value="P:'de novo' cotranslational protein folding"/>
    <property type="evidence" value="ECO:0007669"/>
    <property type="project" value="TreeGrafter"/>
</dbReference>
<evidence type="ECO:0000256" key="3">
    <source>
        <dbReference type="ARBA" id="ARBA00013194"/>
    </source>
</evidence>
<dbReference type="GO" id="GO:0005737">
    <property type="term" value="C:cytoplasm"/>
    <property type="evidence" value="ECO:0007669"/>
    <property type="project" value="UniProtKB-SubCell"/>
</dbReference>
<evidence type="ECO:0000256" key="8">
    <source>
        <dbReference type="ARBA" id="ARBA00023235"/>
    </source>
</evidence>
<dbReference type="Gene3D" id="1.10.3120.10">
    <property type="entry name" value="Trigger factor, C-terminal domain"/>
    <property type="match status" value="1"/>
</dbReference>
<dbReference type="GO" id="GO:0051301">
    <property type="term" value="P:cell division"/>
    <property type="evidence" value="ECO:0007669"/>
    <property type="project" value="UniProtKB-KW"/>
</dbReference>
<proteinExistence type="inferred from homology"/>
<evidence type="ECO:0000256" key="13">
    <source>
        <dbReference type="PROSITE-ProRule" id="PRU00277"/>
    </source>
</evidence>
<evidence type="ECO:0000256" key="6">
    <source>
        <dbReference type="ARBA" id="ARBA00023110"/>
    </source>
</evidence>
<evidence type="ECO:0000313" key="16">
    <source>
        <dbReference type="EMBL" id="RAI29151.1"/>
    </source>
</evidence>
<dbReference type="GO" id="GO:0043022">
    <property type="term" value="F:ribosome binding"/>
    <property type="evidence" value="ECO:0007669"/>
    <property type="project" value="TreeGrafter"/>
</dbReference>
<dbReference type="InterPro" id="IPR008881">
    <property type="entry name" value="Trigger_fac_ribosome-bd_bac"/>
</dbReference>
<protein>
    <recommendedName>
        <fullName evidence="4 12">Trigger factor</fullName>
        <shortName evidence="12">TF</shortName>
        <ecNumber evidence="3 12">5.2.1.8</ecNumber>
    </recommendedName>
    <alternativeName>
        <fullName evidence="11 12">PPIase</fullName>
    </alternativeName>
</protein>
<comment type="caution">
    <text evidence="16">The sequence shown here is derived from an EMBL/GenBank/DDBJ whole genome shotgun (WGS) entry which is preliminary data.</text>
</comment>
<dbReference type="RefSeq" id="WP_111433007.1">
    <property type="nucleotide sequence ID" value="NZ_JACIGG010000005.1"/>
</dbReference>